<proteinExistence type="predicted"/>
<sequence>MIHKNTLFLIFSCTCILLSYSAKAQLMAVETKDSLNGKPRITARLIGRLKLNGITDIKGNLAGNSSFLIHKNDVNGKDIPSFSMDMRQSQLRFVNTTQFSNGKELKSMLEGDFDGPNNTSQFRLRHAWIQYDHWMIGQNWSTFGDSSLWPASLLDWDGPTGMVLSRRIQVRYTGAFKKDTGASYEIALEYMEPRRAYDYTLSPDHGIDYAPSRVPDVTGGIRYAFKNGGFMKLAGLYRNIGYNSQNIAAGETTSDFHSRSGGGVTAITSVFFRKNSGLVNNLQAQWSLGKGIASYFLAVGGSGLDGFANSLNNGQLELLPVHAGFISYQRFFTKKFNAMVITSYNHFYDGAGTQAGWDKMTNYQFTLNVSYNFLDYLMVAVEPQFGYKELEYTDNSTQGANAVRINFGMLFNF</sequence>
<keyword evidence="3" id="KW-1185">Reference proteome</keyword>
<feature type="chain" id="PRO_5019440682" description="Porin" evidence="1">
    <location>
        <begin position="25"/>
        <end position="413"/>
    </location>
</feature>
<dbReference type="RefSeq" id="WP_128391536.1">
    <property type="nucleotide sequence ID" value="NZ_SBII01000023.1"/>
</dbReference>
<evidence type="ECO:0000256" key="1">
    <source>
        <dbReference type="SAM" id="SignalP"/>
    </source>
</evidence>
<dbReference type="AlphaFoldDB" id="A0A444GLN1"/>
<gene>
    <name evidence="2" type="ORF">EPI11_18815</name>
</gene>
<dbReference type="Proteomes" id="UP000287527">
    <property type="component" value="Unassembled WGS sequence"/>
</dbReference>
<name>A0A444GLN1_9FLAO</name>
<feature type="signal peptide" evidence="1">
    <location>
        <begin position="1"/>
        <end position="24"/>
    </location>
</feature>
<accession>A0A444GLN1</accession>
<dbReference type="SUPFAM" id="SSF56935">
    <property type="entry name" value="Porins"/>
    <property type="match status" value="1"/>
</dbReference>
<organism evidence="2 3">
    <name type="scientific">Flavobacterium cerinum</name>
    <dbReference type="NCBI Taxonomy" id="2502784"/>
    <lineage>
        <taxon>Bacteria</taxon>
        <taxon>Pseudomonadati</taxon>
        <taxon>Bacteroidota</taxon>
        <taxon>Flavobacteriia</taxon>
        <taxon>Flavobacteriales</taxon>
        <taxon>Flavobacteriaceae</taxon>
        <taxon>Flavobacterium</taxon>
    </lineage>
</organism>
<keyword evidence="1" id="KW-0732">Signal</keyword>
<comment type="caution">
    <text evidence="2">The sequence shown here is derived from an EMBL/GenBank/DDBJ whole genome shotgun (WGS) entry which is preliminary data.</text>
</comment>
<evidence type="ECO:0000313" key="2">
    <source>
        <dbReference type="EMBL" id="RWW91620.1"/>
    </source>
</evidence>
<evidence type="ECO:0000313" key="3">
    <source>
        <dbReference type="Proteomes" id="UP000287527"/>
    </source>
</evidence>
<dbReference type="EMBL" id="SBII01000023">
    <property type="protein sequence ID" value="RWW91620.1"/>
    <property type="molecule type" value="Genomic_DNA"/>
</dbReference>
<protein>
    <recommendedName>
        <fullName evidence="4">Porin</fullName>
    </recommendedName>
</protein>
<dbReference type="InterPro" id="IPR045748">
    <property type="entry name" value="DcaP"/>
</dbReference>
<reference evidence="2 3" key="1">
    <citation type="submission" date="2019-01" db="EMBL/GenBank/DDBJ databases">
        <title>Flavobacterium sp. nov.,isolated from freshwater.</title>
        <authorList>
            <person name="Zhang R."/>
            <person name="Du Z.-J."/>
        </authorList>
    </citation>
    <scope>NUCLEOTIDE SEQUENCE [LARGE SCALE GENOMIC DNA]</scope>
    <source>
        <strain evidence="2 3">1E403</strain>
    </source>
</reference>
<dbReference type="OrthoDB" id="790324at2"/>
<evidence type="ECO:0008006" key="4">
    <source>
        <dbReference type="Google" id="ProtNLM"/>
    </source>
</evidence>
<dbReference type="Pfam" id="PF19577">
    <property type="entry name" value="DcaP"/>
    <property type="match status" value="1"/>
</dbReference>